<protein>
    <submittedName>
        <fullName evidence="1">Uncharacterized protein</fullName>
    </submittedName>
</protein>
<dbReference type="OrthoDB" id="4035964at2759"/>
<evidence type="ECO:0000313" key="2">
    <source>
        <dbReference type="Proteomes" id="UP000769528"/>
    </source>
</evidence>
<dbReference type="EMBL" id="JAEUBF010001330">
    <property type="protein sequence ID" value="KAH3669529.1"/>
    <property type="molecule type" value="Genomic_DNA"/>
</dbReference>
<dbReference type="AlphaFoldDB" id="A0A9P8T8H1"/>
<accession>A0A9P8T8H1</accession>
<evidence type="ECO:0000313" key="1">
    <source>
        <dbReference type="EMBL" id="KAH3669529.1"/>
    </source>
</evidence>
<reference evidence="1" key="1">
    <citation type="journal article" date="2021" name="Open Biol.">
        <title>Shared evolutionary footprints suggest mitochondrial oxidative damage underlies multiple complex I losses in fungi.</title>
        <authorList>
            <person name="Schikora-Tamarit M.A."/>
            <person name="Marcet-Houben M."/>
            <person name="Nosek J."/>
            <person name="Gabaldon T."/>
        </authorList>
    </citation>
    <scope>NUCLEOTIDE SEQUENCE</scope>
    <source>
        <strain evidence="1">CBS6341</strain>
    </source>
</reference>
<keyword evidence="2" id="KW-1185">Reference proteome</keyword>
<reference evidence="1" key="2">
    <citation type="submission" date="2021-01" db="EMBL/GenBank/DDBJ databases">
        <authorList>
            <person name="Schikora-Tamarit M.A."/>
        </authorList>
    </citation>
    <scope>NUCLEOTIDE SEQUENCE</scope>
    <source>
        <strain evidence="1">CBS6341</strain>
    </source>
</reference>
<gene>
    <name evidence="1" type="ORF">WICMUC_004951</name>
</gene>
<name>A0A9P8T8H1_9ASCO</name>
<sequence>MFILIVVFLFAIFACLFVLYLPKLAQIGDYKVDSRKKSFKSKTQETNHQFGGYIPPDELKQLNEANRQTSKINQLKGLKKYSSFKTIKEDFNKIKVTTDDIPLKFKLTDSNDYNINDNKNIRRRKKKIQSLEDATNPSTFDYDIDEFNNDSDEEQIQNEYQQRVSNKDDYLDNIA</sequence>
<comment type="caution">
    <text evidence="1">The sequence shown here is derived from an EMBL/GenBank/DDBJ whole genome shotgun (WGS) entry which is preliminary data.</text>
</comment>
<organism evidence="1 2">
    <name type="scientific">Wickerhamomyces mucosus</name>
    <dbReference type="NCBI Taxonomy" id="1378264"/>
    <lineage>
        <taxon>Eukaryota</taxon>
        <taxon>Fungi</taxon>
        <taxon>Dikarya</taxon>
        <taxon>Ascomycota</taxon>
        <taxon>Saccharomycotina</taxon>
        <taxon>Saccharomycetes</taxon>
        <taxon>Phaffomycetales</taxon>
        <taxon>Wickerhamomycetaceae</taxon>
        <taxon>Wickerhamomyces</taxon>
    </lineage>
</organism>
<proteinExistence type="predicted"/>
<dbReference type="Proteomes" id="UP000769528">
    <property type="component" value="Unassembled WGS sequence"/>
</dbReference>